<evidence type="ECO:0000256" key="1">
    <source>
        <dbReference type="ARBA" id="ARBA00004141"/>
    </source>
</evidence>
<comment type="similarity">
    <text evidence="2">Belongs to the sphingosine N-acyltransferase family.</text>
</comment>
<keyword evidence="3 6" id="KW-0812">Transmembrane</keyword>
<evidence type="ECO:0000259" key="8">
    <source>
        <dbReference type="PROSITE" id="PS50922"/>
    </source>
</evidence>
<dbReference type="InterPro" id="IPR006634">
    <property type="entry name" value="TLC-dom"/>
</dbReference>
<dbReference type="PANTHER" id="PTHR12560:SF0">
    <property type="entry name" value="LD18904P"/>
    <property type="match status" value="1"/>
</dbReference>
<reference evidence="10" key="1">
    <citation type="submission" date="2024-06" db="EMBL/GenBank/DDBJ databases">
        <title>Multi-omics analyses provide insights into the biosynthesis of the anticancer antibiotic pleurotin in Hohenbuehelia grisea.</title>
        <authorList>
            <person name="Weaver J.A."/>
            <person name="Alberti F."/>
        </authorList>
    </citation>
    <scope>NUCLEOTIDE SEQUENCE [LARGE SCALE GENOMIC DNA]</scope>
    <source>
        <strain evidence="10">T-177</strain>
    </source>
</reference>
<dbReference type="InterPro" id="IPR016439">
    <property type="entry name" value="Lag1/Lac1-like"/>
</dbReference>
<accession>A0ABR3J293</accession>
<keyword evidence="5 6" id="KW-0472">Membrane</keyword>
<dbReference type="PIRSF" id="PIRSF005225">
    <property type="entry name" value="LAG1_LAC1"/>
    <property type="match status" value="1"/>
</dbReference>
<dbReference type="PROSITE" id="PS50922">
    <property type="entry name" value="TLC"/>
    <property type="match status" value="1"/>
</dbReference>
<evidence type="ECO:0000256" key="3">
    <source>
        <dbReference type="ARBA" id="ARBA00022692"/>
    </source>
</evidence>
<dbReference type="SMART" id="SM00724">
    <property type="entry name" value="TLC"/>
    <property type="match status" value="1"/>
</dbReference>
<dbReference type="EMBL" id="JASNQZ010000012">
    <property type="protein sequence ID" value="KAL0949771.1"/>
    <property type="molecule type" value="Genomic_DNA"/>
</dbReference>
<evidence type="ECO:0000256" key="7">
    <source>
        <dbReference type="SAM" id="Phobius"/>
    </source>
</evidence>
<proteinExistence type="inferred from homology"/>
<dbReference type="Proteomes" id="UP001556367">
    <property type="component" value="Unassembled WGS sequence"/>
</dbReference>
<protein>
    <recommendedName>
        <fullName evidence="8">TLC domain-containing protein</fullName>
    </recommendedName>
</protein>
<comment type="caution">
    <text evidence="9">The sequence shown here is derived from an EMBL/GenBank/DDBJ whole genome shotgun (WGS) entry which is preliminary data.</text>
</comment>
<dbReference type="Pfam" id="PF03798">
    <property type="entry name" value="TRAM_LAG1_CLN8"/>
    <property type="match status" value="1"/>
</dbReference>
<evidence type="ECO:0000313" key="10">
    <source>
        <dbReference type="Proteomes" id="UP001556367"/>
    </source>
</evidence>
<keyword evidence="10" id="KW-1185">Reference proteome</keyword>
<comment type="subcellular location">
    <subcellularLocation>
        <location evidence="1">Membrane</location>
        <topology evidence="1">Multi-pass membrane protein</topology>
    </subcellularLocation>
</comment>
<feature type="transmembrane region" description="Helical" evidence="7">
    <location>
        <begin position="330"/>
        <end position="351"/>
    </location>
</feature>
<evidence type="ECO:0000256" key="6">
    <source>
        <dbReference type="PROSITE-ProRule" id="PRU00205"/>
    </source>
</evidence>
<evidence type="ECO:0000313" key="9">
    <source>
        <dbReference type="EMBL" id="KAL0949771.1"/>
    </source>
</evidence>
<feature type="domain" description="TLC" evidence="8">
    <location>
        <begin position="139"/>
        <end position="355"/>
    </location>
</feature>
<sequence length="376" mass="43178">MPSHLSQQIAAFVQPFFALQYPTEPPEHIDSFPDSKYYSTGCNDIYLIITCIAAMAILRDALRLGVFEPFARWKLSRDLRQRVERRAAEKSHSNGSANGMANGKVNGVANGVANGRAANGHANGHAPRATKKELQLVHRRVLRFAEQGWSVVYYTLQWLYGVYVHRNLPTRILDPTDLWLNYPHFPLAGPLKFYYLTQTAFYFHQMLILNAEARRKDHYQMMLHHIITIALMAASYFYNFTRVGCLIMVLMDCSDIFLPLAKMISYIDISQTLCDCVFGVFVLSWLVTRNILYLRVVVSVYFDVPRLVEYVYDPARGRYATKNTMFAFNAALWILQVLQIIWFGMIVRVVIRVLMKKGASDTRSDGEDDDEDTKDD</sequence>
<gene>
    <name evidence="9" type="ORF">HGRIS_009810</name>
</gene>
<evidence type="ECO:0000256" key="4">
    <source>
        <dbReference type="ARBA" id="ARBA00022989"/>
    </source>
</evidence>
<name>A0ABR3J293_9AGAR</name>
<organism evidence="9 10">
    <name type="scientific">Hohenbuehelia grisea</name>
    <dbReference type="NCBI Taxonomy" id="104357"/>
    <lineage>
        <taxon>Eukaryota</taxon>
        <taxon>Fungi</taxon>
        <taxon>Dikarya</taxon>
        <taxon>Basidiomycota</taxon>
        <taxon>Agaricomycotina</taxon>
        <taxon>Agaricomycetes</taxon>
        <taxon>Agaricomycetidae</taxon>
        <taxon>Agaricales</taxon>
        <taxon>Pleurotineae</taxon>
        <taxon>Pleurotaceae</taxon>
        <taxon>Hohenbuehelia</taxon>
    </lineage>
</organism>
<dbReference type="PANTHER" id="PTHR12560">
    <property type="entry name" value="LONGEVITY ASSURANCE FACTOR 1 LAG1"/>
    <property type="match status" value="1"/>
</dbReference>
<feature type="transmembrane region" description="Helical" evidence="7">
    <location>
        <begin position="45"/>
        <end position="62"/>
    </location>
</feature>
<feature type="transmembrane region" description="Helical" evidence="7">
    <location>
        <begin position="222"/>
        <end position="240"/>
    </location>
</feature>
<keyword evidence="4 7" id="KW-1133">Transmembrane helix</keyword>
<evidence type="ECO:0000256" key="5">
    <source>
        <dbReference type="ARBA" id="ARBA00023136"/>
    </source>
</evidence>
<evidence type="ECO:0000256" key="2">
    <source>
        <dbReference type="ARBA" id="ARBA00009808"/>
    </source>
</evidence>